<dbReference type="GO" id="GO:0016722">
    <property type="term" value="F:oxidoreductase activity, acting on metal ions"/>
    <property type="evidence" value="ECO:0007669"/>
    <property type="project" value="InterPro"/>
</dbReference>
<dbReference type="SUPFAM" id="SSF47240">
    <property type="entry name" value="Ferritin-like"/>
    <property type="match status" value="1"/>
</dbReference>
<reference evidence="4 5" key="1">
    <citation type="journal article" date="2022" name="IScience">
        <title>An ultrasensitive nanofiber-based assay for enzymatic hydrolysis and deep-sea microbial degradation of cellulose.</title>
        <authorList>
            <person name="Tsudome M."/>
            <person name="Tachioka M."/>
            <person name="Miyazaki M."/>
            <person name="Uchimura K."/>
            <person name="Tsuda M."/>
            <person name="Takaki Y."/>
            <person name="Deguchi S."/>
        </authorList>
    </citation>
    <scope>NUCLEOTIDE SEQUENCE [LARGE SCALE GENOMIC DNA]</scope>
    <source>
        <strain evidence="4 5">GE09</strain>
    </source>
</reference>
<dbReference type="RefSeq" id="WP_236985750.1">
    <property type="nucleotide sequence ID" value="NZ_AP023086.1"/>
</dbReference>
<dbReference type="Gene3D" id="1.20.1260.10">
    <property type="match status" value="1"/>
</dbReference>
<dbReference type="CDD" id="cd01043">
    <property type="entry name" value="DPS"/>
    <property type="match status" value="1"/>
</dbReference>
<evidence type="ECO:0000313" key="5">
    <source>
        <dbReference type="Proteomes" id="UP001320119"/>
    </source>
</evidence>
<dbReference type="GO" id="GO:0008199">
    <property type="term" value="F:ferric iron binding"/>
    <property type="evidence" value="ECO:0007669"/>
    <property type="project" value="InterPro"/>
</dbReference>
<dbReference type="AlphaFoldDB" id="A0AAN1WES1"/>
<dbReference type="PROSITE" id="PS00818">
    <property type="entry name" value="DPS_1"/>
    <property type="match status" value="1"/>
</dbReference>
<dbReference type="GO" id="GO:0003677">
    <property type="term" value="F:DNA binding"/>
    <property type="evidence" value="ECO:0007669"/>
    <property type="project" value="UniProtKB-KW"/>
</dbReference>
<keyword evidence="4" id="KW-0238">DNA-binding</keyword>
<proteinExistence type="inferred from homology"/>
<dbReference type="Pfam" id="PF00210">
    <property type="entry name" value="Ferritin"/>
    <property type="match status" value="1"/>
</dbReference>
<dbReference type="InterPro" id="IPR002177">
    <property type="entry name" value="DPS_DNA-bd"/>
</dbReference>
<dbReference type="PRINTS" id="PR01346">
    <property type="entry name" value="HELNAPAPROT"/>
</dbReference>
<sequence>MSHSAVLDSQPTESAIDIGVNRDDRKQLAYLLSECLANSYLLYLKTQSFHWNVVGPMFYGLHNLTEKQYQDLADAIDTMAERIRAIGFMAPGSFAQFTQMASIQEEVGTPNAHDMIAQLAEGNEICAKKLRIAALAADKVEDVKTADLLTERIGQHEENVWMLKAMLA</sequence>
<dbReference type="PROSITE" id="PS00819">
    <property type="entry name" value="DPS_2"/>
    <property type="match status" value="1"/>
</dbReference>
<dbReference type="PIRSF" id="PIRSF005900">
    <property type="entry name" value="Dps"/>
    <property type="match status" value="1"/>
</dbReference>
<evidence type="ECO:0000313" key="4">
    <source>
        <dbReference type="EMBL" id="BCD96247.1"/>
    </source>
</evidence>
<protein>
    <submittedName>
        <fullName evidence="4">Starvation-inducible DNA-binding protein</fullName>
    </submittedName>
</protein>
<comment type="similarity">
    <text evidence="1 2">Belongs to the Dps family.</text>
</comment>
<keyword evidence="5" id="KW-1185">Reference proteome</keyword>
<dbReference type="InterPro" id="IPR009078">
    <property type="entry name" value="Ferritin-like_SF"/>
</dbReference>
<dbReference type="PANTHER" id="PTHR42932:SF3">
    <property type="entry name" value="DNA PROTECTION DURING STARVATION PROTEIN"/>
    <property type="match status" value="1"/>
</dbReference>
<accession>A0AAN1WES1</accession>
<dbReference type="KEGG" id="marq:MARGE09_P0446"/>
<organism evidence="4 5">
    <name type="scientific">Marinagarivorans cellulosilyticus</name>
    <dbReference type="NCBI Taxonomy" id="2721545"/>
    <lineage>
        <taxon>Bacteria</taxon>
        <taxon>Pseudomonadati</taxon>
        <taxon>Pseudomonadota</taxon>
        <taxon>Gammaproteobacteria</taxon>
        <taxon>Cellvibrionales</taxon>
        <taxon>Cellvibrionaceae</taxon>
        <taxon>Marinagarivorans</taxon>
    </lineage>
</organism>
<feature type="domain" description="Ferritin/DPS" evidence="3">
    <location>
        <begin position="31"/>
        <end position="167"/>
    </location>
</feature>
<dbReference type="PANTHER" id="PTHR42932">
    <property type="entry name" value="GENERAL STRESS PROTEIN 20U"/>
    <property type="match status" value="1"/>
</dbReference>
<evidence type="ECO:0000256" key="1">
    <source>
        <dbReference type="ARBA" id="ARBA00009497"/>
    </source>
</evidence>
<evidence type="ECO:0000256" key="2">
    <source>
        <dbReference type="RuleBase" id="RU003875"/>
    </source>
</evidence>
<evidence type="ECO:0000259" key="3">
    <source>
        <dbReference type="Pfam" id="PF00210"/>
    </source>
</evidence>
<dbReference type="EMBL" id="AP023086">
    <property type="protein sequence ID" value="BCD96247.1"/>
    <property type="molecule type" value="Genomic_DNA"/>
</dbReference>
<gene>
    <name evidence="4" type="ORF">MARGE09_P0446</name>
</gene>
<name>A0AAN1WES1_9GAMM</name>
<dbReference type="InterPro" id="IPR023188">
    <property type="entry name" value="DPS_DNA-bd_CS"/>
</dbReference>
<dbReference type="InterPro" id="IPR008331">
    <property type="entry name" value="Ferritin_DPS_dom"/>
</dbReference>
<dbReference type="InterPro" id="IPR012347">
    <property type="entry name" value="Ferritin-like"/>
</dbReference>
<dbReference type="Proteomes" id="UP001320119">
    <property type="component" value="Chromosome"/>
</dbReference>